<evidence type="ECO:0000313" key="2">
    <source>
        <dbReference type="Proteomes" id="UP000254033"/>
    </source>
</evidence>
<protein>
    <submittedName>
        <fullName evidence="1">Uncharacterized protein</fullName>
    </submittedName>
</protein>
<accession>A0A378IV52</accession>
<dbReference type="AlphaFoldDB" id="A0A378IV52"/>
<evidence type="ECO:0000313" key="1">
    <source>
        <dbReference type="EMBL" id="STX39107.1"/>
    </source>
</evidence>
<gene>
    <name evidence="1" type="ORF">NCTC11978_02301</name>
</gene>
<name>A0A378IV52_9GAMM</name>
<dbReference type="Proteomes" id="UP000254033">
    <property type="component" value="Unassembled WGS sequence"/>
</dbReference>
<reference evidence="1 2" key="1">
    <citation type="submission" date="2018-06" db="EMBL/GenBank/DDBJ databases">
        <authorList>
            <consortium name="Pathogen Informatics"/>
            <person name="Doyle S."/>
        </authorList>
    </citation>
    <scope>NUCLEOTIDE SEQUENCE [LARGE SCALE GENOMIC DNA]</scope>
    <source>
        <strain evidence="1 2">NCTC11978</strain>
    </source>
</reference>
<proteinExistence type="predicted"/>
<sequence length="60" mass="7146">MSIARIIYAEHYRKTALVKLITLNNRKIHSALKNRQIPRENDCWSNTIRRDDAKSHIFPQ</sequence>
<dbReference type="EMBL" id="UGNY01000001">
    <property type="protein sequence ID" value="STX39107.1"/>
    <property type="molecule type" value="Genomic_DNA"/>
</dbReference>
<organism evidence="1 2">
    <name type="scientific">Legionella feeleii</name>
    <dbReference type="NCBI Taxonomy" id="453"/>
    <lineage>
        <taxon>Bacteria</taxon>
        <taxon>Pseudomonadati</taxon>
        <taxon>Pseudomonadota</taxon>
        <taxon>Gammaproteobacteria</taxon>
        <taxon>Legionellales</taxon>
        <taxon>Legionellaceae</taxon>
        <taxon>Legionella</taxon>
    </lineage>
</organism>